<dbReference type="AlphaFoldDB" id="A0A1F7L1Z4"/>
<dbReference type="EMBL" id="MGBR01000001">
    <property type="protein sequence ID" value="OGK74143.1"/>
    <property type="molecule type" value="Genomic_DNA"/>
</dbReference>
<keyword evidence="1" id="KW-0472">Membrane</keyword>
<gene>
    <name evidence="2" type="ORF">A3K52_05240</name>
</gene>
<evidence type="ECO:0000313" key="2">
    <source>
        <dbReference type="EMBL" id="OGK74143.1"/>
    </source>
</evidence>
<organism evidence="2 3">
    <name type="scientific">Candidatus Roizmanbacteria bacterium RIFOXYD1_FULL_38_12</name>
    <dbReference type="NCBI Taxonomy" id="1802093"/>
    <lineage>
        <taxon>Bacteria</taxon>
        <taxon>Candidatus Roizmaniibacteriota</taxon>
    </lineage>
</organism>
<keyword evidence="1" id="KW-0812">Transmembrane</keyword>
<comment type="caution">
    <text evidence="2">The sequence shown here is derived from an EMBL/GenBank/DDBJ whole genome shotgun (WGS) entry which is preliminary data.</text>
</comment>
<evidence type="ECO:0000256" key="1">
    <source>
        <dbReference type="SAM" id="Phobius"/>
    </source>
</evidence>
<protein>
    <submittedName>
        <fullName evidence="2">Uncharacterized protein</fullName>
    </submittedName>
</protein>
<feature type="transmembrane region" description="Helical" evidence="1">
    <location>
        <begin position="12"/>
        <end position="30"/>
    </location>
</feature>
<evidence type="ECO:0000313" key="3">
    <source>
        <dbReference type="Proteomes" id="UP000177050"/>
    </source>
</evidence>
<sequence length="109" mass="12984">MRYRSVIFRKIFLIVFLLVLVVVIVLVFIVEGIPPSNPENNPQIVECRINNKQKITPNETDHQKVLRLKDFKRCLNLSWSIPIWRKFHCDVYYKTGGKMEDWCYGFNLP</sequence>
<reference evidence="2 3" key="1">
    <citation type="journal article" date="2016" name="Nat. Commun.">
        <title>Thousands of microbial genomes shed light on interconnected biogeochemical processes in an aquifer system.</title>
        <authorList>
            <person name="Anantharaman K."/>
            <person name="Brown C.T."/>
            <person name="Hug L.A."/>
            <person name="Sharon I."/>
            <person name="Castelle C.J."/>
            <person name="Probst A.J."/>
            <person name="Thomas B.C."/>
            <person name="Singh A."/>
            <person name="Wilkins M.J."/>
            <person name="Karaoz U."/>
            <person name="Brodie E.L."/>
            <person name="Williams K.H."/>
            <person name="Hubbard S.S."/>
            <person name="Banfield J.F."/>
        </authorList>
    </citation>
    <scope>NUCLEOTIDE SEQUENCE [LARGE SCALE GENOMIC DNA]</scope>
</reference>
<dbReference type="Proteomes" id="UP000177050">
    <property type="component" value="Unassembled WGS sequence"/>
</dbReference>
<accession>A0A1F7L1Z4</accession>
<name>A0A1F7L1Z4_9BACT</name>
<proteinExistence type="predicted"/>
<keyword evidence="1" id="KW-1133">Transmembrane helix</keyword>